<evidence type="ECO:0000256" key="3">
    <source>
        <dbReference type="ARBA" id="ARBA00022614"/>
    </source>
</evidence>
<gene>
    <name evidence="15" type="ORF">ZIOFF_055929</name>
</gene>
<accession>A0A8J5FL90</accession>
<keyword evidence="6" id="KW-0677">Repeat</keyword>
<evidence type="ECO:0000313" key="15">
    <source>
        <dbReference type="EMBL" id="KAG6487343.1"/>
    </source>
</evidence>
<evidence type="ECO:0000256" key="4">
    <source>
        <dbReference type="ARBA" id="ARBA00022692"/>
    </source>
</evidence>
<dbReference type="InterPro" id="IPR013210">
    <property type="entry name" value="LRR_N_plant-typ"/>
</dbReference>
<organism evidence="15 16">
    <name type="scientific">Zingiber officinale</name>
    <name type="common">Ginger</name>
    <name type="synonym">Amomum zingiber</name>
    <dbReference type="NCBI Taxonomy" id="94328"/>
    <lineage>
        <taxon>Eukaryota</taxon>
        <taxon>Viridiplantae</taxon>
        <taxon>Streptophyta</taxon>
        <taxon>Embryophyta</taxon>
        <taxon>Tracheophyta</taxon>
        <taxon>Spermatophyta</taxon>
        <taxon>Magnoliopsida</taxon>
        <taxon>Liliopsida</taxon>
        <taxon>Zingiberales</taxon>
        <taxon>Zingiberaceae</taxon>
        <taxon>Zingiber</taxon>
    </lineage>
</organism>
<evidence type="ECO:0000256" key="8">
    <source>
        <dbReference type="ARBA" id="ARBA00022840"/>
    </source>
</evidence>
<dbReference type="PANTHER" id="PTHR48010:SF7">
    <property type="entry name" value="OS09G0400500 PROTEIN"/>
    <property type="match status" value="1"/>
</dbReference>
<feature type="signal peptide" evidence="13">
    <location>
        <begin position="1"/>
        <end position="22"/>
    </location>
</feature>
<dbReference type="GO" id="GO:0004672">
    <property type="term" value="F:protein kinase activity"/>
    <property type="evidence" value="ECO:0007669"/>
    <property type="project" value="InterPro"/>
</dbReference>
<keyword evidence="7" id="KW-0547">Nucleotide-binding</keyword>
<dbReference type="GO" id="GO:0005524">
    <property type="term" value="F:ATP binding"/>
    <property type="evidence" value="ECO:0007669"/>
    <property type="project" value="UniProtKB-KW"/>
</dbReference>
<dbReference type="FunFam" id="1.10.510.10:FF:000095">
    <property type="entry name" value="protein STRUBBELIG-RECEPTOR FAMILY 8"/>
    <property type="match status" value="1"/>
</dbReference>
<evidence type="ECO:0000313" key="16">
    <source>
        <dbReference type="Proteomes" id="UP000734854"/>
    </source>
</evidence>
<evidence type="ECO:0000256" key="2">
    <source>
        <dbReference type="ARBA" id="ARBA00022553"/>
    </source>
</evidence>
<proteinExistence type="predicted"/>
<keyword evidence="2" id="KW-0597">Phosphoprotein</keyword>
<keyword evidence="3" id="KW-0433">Leucine-rich repeat</keyword>
<dbReference type="Pfam" id="PF00560">
    <property type="entry name" value="LRR_1"/>
    <property type="match status" value="2"/>
</dbReference>
<dbReference type="InterPro" id="IPR000719">
    <property type="entry name" value="Prot_kinase_dom"/>
</dbReference>
<dbReference type="Pfam" id="PF07714">
    <property type="entry name" value="PK_Tyr_Ser-Thr"/>
    <property type="match status" value="1"/>
</dbReference>
<keyword evidence="4 12" id="KW-0812">Transmembrane</keyword>
<dbReference type="Proteomes" id="UP000734854">
    <property type="component" value="Unassembled WGS sequence"/>
</dbReference>
<evidence type="ECO:0000259" key="14">
    <source>
        <dbReference type="PROSITE" id="PS50011"/>
    </source>
</evidence>
<name>A0A8J5FL90_ZINOF</name>
<feature type="chain" id="PRO_5035274296" description="Protein kinase domain-containing protein" evidence="13">
    <location>
        <begin position="23"/>
        <end position="642"/>
    </location>
</feature>
<dbReference type="InterPro" id="IPR001611">
    <property type="entry name" value="Leu-rich_rpt"/>
</dbReference>
<dbReference type="EMBL" id="JACMSC010000015">
    <property type="protein sequence ID" value="KAG6487343.1"/>
    <property type="molecule type" value="Genomic_DNA"/>
</dbReference>
<dbReference type="InterPro" id="IPR050994">
    <property type="entry name" value="At_inactive_RLKs"/>
</dbReference>
<dbReference type="AlphaFoldDB" id="A0A8J5FL90"/>
<evidence type="ECO:0000256" key="13">
    <source>
        <dbReference type="SAM" id="SignalP"/>
    </source>
</evidence>
<comment type="caution">
    <text evidence="15">The sequence shown here is derived from an EMBL/GenBank/DDBJ whole genome shotgun (WGS) entry which is preliminary data.</text>
</comment>
<dbReference type="OrthoDB" id="652551at2759"/>
<feature type="domain" description="Protein kinase" evidence="14">
    <location>
        <begin position="344"/>
        <end position="619"/>
    </location>
</feature>
<evidence type="ECO:0000256" key="11">
    <source>
        <dbReference type="SAM" id="MobiDB-lite"/>
    </source>
</evidence>
<dbReference type="FunFam" id="3.30.200.20:FF:000307">
    <property type="entry name" value="pollen receptor-like kinase 1"/>
    <property type="match status" value="1"/>
</dbReference>
<protein>
    <recommendedName>
        <fullName evidence="14">Protein kinase domain-containing protein</fullName>
    </recommendedName>
</protein>
<dbReference type="GO" id="GO:0016020">
    <property type="term" value="C:membrane"/>
    <property type="evidence" value="ECO:0007669"/>
    <property type="project" value="UniProtKB-SubCell"/>
</dbReference>
<keyword evidence="5 13" id="KW-0732">Signal</keyword>
<keyword evidence="10 12" id="KW-0472">Membrane</keyword>
<sequence length="642" mass="68556">MASPPFFCAFLLFLLVGRLPGGAPDLAADGVALLSFRAAVGRSVLQWNASLSPCSWRGVECDSGRVSALRLPGASLVGSIPSGTVGNLSNLRNLSLRYNHLSGDLPSDIFDLPELRNVYLQQNQFSSRISTVLGSVRNLVRLNLAGNQFSGEIPPALNNLTRLRMLYLESNQLTGSLPSLVPPNLTLFNVSFNRLSGSIPPPLGGFQVSSFLSTGLCDRPLPPCSAEIAPSPPPNAGSSGGGGGNLSGGAIAGIVVGSAVFLAFLLVLFIVCRRIRKRATTSPVKQREAVSAVPAQERGIGGGESSSTSTATPTPPAALPVPKKLVFFGGAAGATTFELEDLLRASAEVLGKGTFGTSYKAVLEMGITVAVKRLSYVTLTANDFRQKAELIAAMNHPNLVPLRAYYYSKDEKLLLYDYMPMGSLSFLLHGDRGSRRTPLRWGTRTAIALDAARCIEYLHSTGPSSFSHGNITSSNILLSDSYEARVSDHGLSLLAAPSAAMARVIGYRAPEITDPSRVPRKADVYSFGVLLMELLTGRAPAQANLNGDGVDLPMWVRSVVQEERTAEVFDPDLLSQQNVEQEMVQLLQLAVDCAAQHPEERPSMVQVVARIEQIRSPSVIALEEVEVSEKLSSSRDHSTTES</sequence>
<evidence type="ECO:0000256" key="7">
    <source>
        <dbReference type="ARBA" id="ARBA00022741"/>
    </source>
</evidence>
<evidence type="ECO:0000256" key="6">
    <source>
        <dbReference type="ARBA" id="ARBA00022737"/>
    </source>
</evidence>
<feature type="transmembrane region" description="Helical" evidence="12">
    <location>
        <begin position="250"/>
        <end position="272"/>
    </location>
</feature>
<feature type="region of interest" description="Disordered" evidence="11">
    <location>
        <begin position="289"/>
        <end position="317"/>
    </location>
</feature>
<keyword evidence="8" id="KW-0067">ATP-binding</keyword>
<dbReference type="PANTHER" id="PTHR48010">
    <property type="entry name" value="OS05G0588300 PROTEIN"/>
    <property type="match status" value="1"/>
</dbReference>
<evidence type="ECO:0000256" key="5">
    <source>
        <dbReference type="ARBA" id="ARBA00022729"/>
    </source>
</evidence>
<evidence type="ECO:0000256" key="1">
    <source>
        <dbReference type="ARBA" id="ARBA00004370"/>
    </source>
</evidence>
<reference evidence="15 16" key="1">
    <citation type="submission" date="2020-08" db="EMBL/GenBank/DDBJ databases">
        <title>Plant Genome Project.</title>
        <authorList>
            <person name="Zhang R.-G."/>
        </authorList>
    </citation>
    <scope>NUCLEOTIDE SEQUENCE [LARGE SCALE GENOMIC DNA]</scope>
    <source>
        <tissue evidence="15">Rhizome</tissue>
    </source>
</reference>
<dbReference type="FunFam" id="3.80.10.10:FF:000234">
    <property type="entry name" value="Probable inactive receptor kinase RLK902"/>
    <property type="match status" value="1"/>
</dbReference>
<dbReference type="InterPro" id="IPR001245">
    <property type="entry name" value="Ser-Thr/Tyr_kinase_cat_dom"/>
</dbReference>
<keyword evidence="16" id="KW-1185">Reference proteome</keyword>
<evidence type="ECO:0000256" key="10">
    <source>
        <dbReference type="ARBA" id="ARBA00023136"/>
    </source>
</evidence>
<dbReference type="PROSITE" id="PS50011">
    <property type="entry name" value="PROTEIN_KINASE_DOM"/>
    <property type="match status" value="1"/>
</dbReference>
<dbReference type="Pfam" id="PF13855">
    <property type="entry name" value="LRR_8"/>
    <property type="match status" value="1"/>
</dbReference>
<keyword evidence="9 12" id="KW-1133">Transmembrane helix</keyword>
<evidence type="ECO:0000256" key="9">
    <source>
        <dbReference type="ARBA" id="ARBA00022989"/>
    </source>
</evidence>
<dbReference type="Pfam" id="PF08263">
    <property type="entry name" value="LRRNT_2"/>
    <property type="match status" value="1"/>
</dbReference>
<comment type="subcellular location">
    <subcellularLocation>
        <location evidence="1">Membrane</location>
    </subcellularLocation>
</comment>
<evidence type="ECO:0000256" key="12">
    <source>
        <dbReference type="SAM" id="Phobius"/>
    </source>
</evidence>